<keyword evidence="5 7" id="KW-0456">Lyase</keyword>
<dbReference type="EMBL" id="AWQS01000008">
    <property type="protein sequence ID" value="EWT07596.1"/>
    <property type="molecule type" value="Genomic_DNA"/>
</dbReference>
<comment type="similarity">
    <text evidence="7">Belongs to the transglycosylase MltG family.</text>
</comment>
<feature type="site" description="Important for catalytic activity" evidence="7">
    <location>
        <position position="280"/>
    </location>
</feature>
<dbReference type="InterPro" id="IPR003770">
    <property type="entry name" value="MLTG-like"/>
</dbReference>
<dbReference type="PANTHER" id="PTHR30518:SF2">
    <property type="entry name" value="ENDOLYTIC MUREIN TRANSGLYCOSYLASE"/>
    <property type="match status" value="1"/>
</dbReference>
<dbReference type="GO" id="GO:0071555">
    <property type="term" value="P:cell wall organization"/>
    <property type="evidence" value="ECO:0007669"/>
    <property type="project" value="UniProtKB-KW"/>
</dbReference>
<feature type="region of interest" description="Disordered" evidence="8">
    <location>
        <begin position="320"/>
        <end position="351"/>
    </location>
</feature>
<sequence length="404" mass="43272">MNEHLESSIFGDHDEHVDAPVPSDDPDSGRASAPLTRRELREAEQRSRRVPGRRSHKPPAWRRFAVILLALVVVGGGVAVAYTYLRPVVSGFLESNDYPGPGSGQVEVKVEQGDTGAAIAKTLVEADVVKSSKAYIEAAKANPKSAAIQPGAYRLKKQMSAAEAVAILVDPKNRITSSVTIREGLWAKEIYAELSKQTGTPVAEYTAAAKDGAALGLPAAAKGNVEGYLFPASYSFDPGTSAKDQLAQLVGQSVKRLNALGVPEDKMEHVVTVASLVEAEARHPEDRPKVARVIENRLAKNMPLQFDSTVNYAVGKHGITTTDADRQSKNPYNTYGHPGLPPGPIGNPGESAIKAAAEPAQGPWLFFVTVNPETGETKFAATYAEHQKYVAQFQGWCQAHKGTC</sequence>
<keyword evidence="10" id="KW-1185">Reference proteome</keyword>
<dbReference type="CDD" id="cd08010">
    <property type="entry name" value="MltG_like"/>
    <property type="match status" value="1"/>
</dbReference>
<keyword evidence="1 7" id="KW-1003">Cell membrane</keyword>
<protein>
    <recommendedName>
        <fullName evidence="7">Endolytic murein transglycosylase</fullName>
        <ecNumber evidence="7">4.2.2.29</ecNumber>
    </recommendedName>
    <alternativeName>
        <fullName evidence="7">Peptidoglycan lytic transglycosylase</fullName>
    </alternativeName>
    <alternativeName>
        <fullName evidence="7">Peptidoglycan polymerization terminase</fullName>
    </alternativeName>
</protein>
<proteinExistence type="inferred from homology"/>
<evidence type="ECO:0000256" key="4">
    <source>
        <dbReference type="ARBA" id="ARBA00023136"/>
    </source>
</evidence>
<dbReference type="GO" id="GO:0009252">
    <property type="term" value="P:peptidoglycan biosynthetic process"/>
    <property type="evidence" value="ECO:0007669"/>
    <property type="project" value="UniProtKB-UniRule"/>
</dbReference>
<dbReference type="Proteomes" id="UP000019494">
    <property type="component" value="Unassembled WGS sequence"/>
</dbReference>
<dbReference type="PATRIC" id="fig|584657.3.peg.439"/>
<evidence type="ECO:0000256" key="2">
    <source>
        <dbReference type="ARBA" id="ARBA00022692"/>
    </source>
</evidence>
<feature type="compositionally biased region" description="Basic and acidic residues" evidence="8">
    <location>
        <begin position="1"/>
        <end position="18"/>
    </location>
</feature>
<name>W9GMW8_9MICO</name>
<evidence type="ECO:0000313" key="9">
    <source>
        <dbReference type="EMBL" id="EWT07596.1"/>
    </source>
</evidence>
<keyword evidence="2 7" id="KW-0812">Transmembrane</keyword>
<feature type="region of interest" description="Disordered" evidence="8">
    <location>
        <begin position="1"/>
        <end position="56"/>
    </location>
</feature>
<evidence type="ECO:0000256" key="3">
    <source>
        <dbReference type="ARBA" id="ARBA00022989"/>
    </source>
</evidence>
<feature type="transmembrane region" description="Helical" evidence="7">
    <location>
        <begin position="64"/>
        <end position="85"/>
    </location>
</feature>
<evidence type="ECO:0000256" key="6">
    <source>
        <dbReference type="ARBA" id="ARBA00023316"/>
    </source>
</evidence>
<dbReference type="PANTHER" id="PTHR30518">
    <property type="entry name" value="ENDOLYTIC MUREIN TRANSGLYCOSYLASE"/>
    <property type="match status" value="1"/>
</dbReference>
<dbReference type="HAMAP" id="MF_02065">
    <property type="entry name" value="MltG"/>
    <property type="match status" value="1"/>
</dbReference>
<dbReference type="Gene3D" id="3.30.160.60">
    <property type="entry name" value="Classic Zinc Finger"/>
    <property type="match status" value="1"/>
</dbReference>
<reference evidence="10" key="1">
    <citation type="submission" date="2013-08" db="EMBL/GenBank/DDBJ databases">
        <title>Intrasporangium oryzae NRRL B-24470.</title>
        <authorList>
            <person name="Liu H."/>
            <person name="Wang G."/>
        </authorList>
    </citation>
    <scope>NUCLEOTIDE SEQUENCE [LARGE SCALE GENOMIC DNA]</scope>
    <source>
        <strain evidence="10">Q5-1</strain>
    </source>
</reference>
<dbReference type="RefSeq" id="WP_034712911.1">
    <property type="nucleotide sequence ID" value="NZ_AWQS01000008.1"/>
</dbReference>
<comment type="subcellular location">
    <subcellularLocation>
        <location evidence="7">Cell membrane</location>
        <topology evidence="7">Single-pass membrane protein</topology>
    </subcellularLocation>
</comment>
<dbReference type="Pfam" id="PF02618">
    <property type="entry name" value="YceG"/>
    <property type="match status" value="1"/>
</dbReference>
<dbReference type="NCBIfam" id="TIGR00247">
    <property type="entry name" value="endolytic transglycosylase MltG"/>
    <property type="match status" value="1"/>
</dbReference>
<gene>
    <name evidence="7" type="primary">mltG</name>
    <name evidence="9" type="ORF">N864_02490</name>
</gene>
<keyword evidence="4 7" id="KW-0472">Membrane</keyword>
<evidence type="ECO:0000256" key="8">
    <source>
        <dbReference type="SAM" id="MobiDB-lite"/>
    </source>
</evidence>
<comment type="function">
    <text evidence="7">Functions as a peptidoglycan terminase that cleaves nascent peptidoglycan strands endolytically to terminate their elongation.</text>
</comment>
<dbReference type="OrthoDB" id="9814591at2"/>
<feature type="compositionally biased region" description="Basic and acidic residues" evidence="8">
    <location>
        <begin position="36"/>
        <end position="47"/>
    </location>
</feature>
<evidence type="ECO:0000313" key="10">
    <source>
        <dbReference type="Proteomes" id="UP000019494"/>
    </source>
</evidence>
<dbReference type="GO" id="GO:0005886">
    <property type="term" value="C:plasma membrane"/>
    <property type="evidence" value="ECO:0007669"/>
    <property type="project" value="UniProtKB-SubCell"/>
</dbReference>
<dbReference type="EC" id="4.2.2.29" evidence="7"/>
<accession>W9GMW8</accession>
<comment type="catalytic activity">
    <reaction evidence="7">
        <text>a peptidoglycan chain = a peptidoglycan chain with N-acetyl-1,6-anhydromuramyl-[peptide] at the reducing end + a peptidoglycan chain with N-acetylglucosamine at the non-reducing end.</text>
        <dbReference type="EC" id="4.2.2.29"/>
    </reaction>
</comment>
<dbReference type="Gene3D" id="3.30.1490.480">
    <property type="entry name" value="Endolytic murein transglycosylase"/>
    <property type="match status" value="1"/>
</dbReference>
<keyword evidence="3 7" id="KW-1133">Transmembrane helix</keyword>
<comment type="caution">
    <text evidence="9">The sequence shown here is derived from an EMBL/GenBank/DDBJ whole genome shotgun (WGS) entry which is preliminary data.</text>
</comment>
<evidence type="ECO:0000256" key="5">
    <source>
        <dbReference type="ARBA" id="ARBA00023239"/>
    </source>
</evidence>
<organism evidence="9 10">
    <name type="scientific">Intrasporangium chromatireducens Q5-1</name>
    <dbReference type="NCBI Taxonomy" id="584657"/>
    <lineage>
        <taxon>Bacteria</taxon>
        <taxon>Bacillati</taxon>
        <taxon>Actinomycetota</taxon>
        <taxon>Actinomycetes</taxon>
        <taxon>Micrococcales</taxon>
        <taxon>Intrasporangiaceae</taxon>
        <taxon>Intrasporangium</taxon>
    </lineage>
</organism>
<evidence type="ECO:0000256" key="1">
    <source>
        <dbReference type="ARBA" id="ARBA00022475"/>
    </source>
</evidence>
<keyword evidence="6 7" id="KW-0961">Cell wall biogenesis/degradation</keyword>
<dbReference type="AlphaFoldDB" id="W9GMW8"/>
<evidence type="ECO:0000256" key="7">
    <source>
        <dbReference type="HAMAP-Rule" id="MF_02065"/>
    </source>
</evidence>
<dbReference type="GO" id="GO:0008932">
    <property type="term" value="F:lytic endotransglycosylase activity"/>
    <property type="evidence" value="ECO:0007669"/>
    <property type="project" value="UniProtKB-UniRule"/>
</dbReference>